<dbReference type="EMBL" id="BMIU01000016">
    <property type="protein sequence ID" value="GGF40228.1"/>
    <property type="molecule type" value="Genomic_DNA"/>
</dbReference>
<dbReference type="InterPro" id="IPR050768">
    <property type="entry name" value="UPF0353/GerABKA_families"/>
</dbReference>
<evidence type="ECO:0000256" key="3">
    <source>
        <dbReference type="ARBA" id="ARBA00022989"/>
    </source>
</evidence>
<feature type="transmembrane region" description="Helical" evidence="5">
    <location>
        <begin position="300"/>
        <end position="321"/>
    </location>
</feature>
<dbReference type="PROSITE" id="PS50234">
    <property type="entry name" value="VWFA"/>
    <property type="match status" value="1"/>
</dbReference>
<sequence length="335" mass="37599">MLPANFEIGYPWMFWLLPLPILLFFILPPLRIKSPSLQYPGFEKALDYTGDKPRRSALVKRRNFFNWLILILGWVLVVVTLSSPQLVGEPQMKVKTSRNFLITADISFSMAQKDWEVNGEKVRRWDAVKSLMHDFIEKRKGDRMGLVFFATNAYVQAPFTPDLGTVDQMLEEADVGMAGQMTHIGKAITKGIDMFDQDTIKTKVMLLLTDGVDAGTDVLPLDGADMAKQDSVIIYTIGIGNPGDSGSDLDEKTLQQIAEMTGGRYFLAKDAGQLQQIYQEVDTLEPIEYEEEEHRPVTLLYMYPLAAAMMLLFMASLLNNLGGVIKKGMNKDGDV</sequence>
<dbReference type="InterPro" id="IPR036465">
    <property type="entry name" value="vWFA_dom_sf"/>
</dbReference>
<accession>A0ABQ1V5T4</accession>
<keyword evidence="2 5" id="KW-0812">Transmembrane</keyword>
<dbReference type="SMART" id="SM00327">
    <property type="entry name" value="VWA"/>
    <property type="match status" value="1"/>
</dbReference>
<keyword evidence="4 5" id="KW-0472">Membrane</keyword>
<dbReference type="RefSeq" id="WP_137404816.1">
    <property type="nucleotide sequence ID" value="NZ_BMIU01000016.1"/>
</dbReference>
<dbReference type="InterPro" id="IPR002035">
    <property type="entry name" value="VWF_A"/>
</dbReference>
<dbReference type="PANTHER" id="PTHR22550">
    <property type="entry name" value="SPORE GERMINATION PROTEIN"/>
    <property type="match status" value="1"/>
</dbReference>
<dbReference type="PANTHER" id="PTHR22550:SF5">
    <property type="entry name" value="LEUCINE ZIPPER PROTEIN 4"/>
    <property type="match status" value="1"/>
</dbReference>
<evidence type="ECO:0000256" key="2">
    <source>
        <dbReference type="ARBA" id="ARBA00022692"/>
    </source>
</evidence>
<dbReference type="SUPFAM" id="SSF53300">
    <property type="entry name" value="vWA-like"/>
    <property type="match status" value="1"/>
</dbReference>
<organism evidence="7 8">
    <name type="scientific">Echinicola rosea</name>
    <dbReference type="NCBI Taxonomy" id="1807691"/>
    <lineage>
        <taxon>Bacteria</taxon>
        <taxon>Pseudomonadati</taxon>
        <taxon>Bacteroidota</taxon>
        <taxon>Cytophagia</taxon>
        <taxon>Cytophagales</taxon>
        <taxon>Cyclobacteriaceae</taxon>
        <taxon>Echinicola</taxon>
    </lineage>
</organism>
<gene>
    <name evidence="7" type="ORF">GCM10011339_30970</name>
</gene>
<evidence type="ECO:0000256" key="5">
    <source>
        <dbReference type="SAM" id="Phobius"/>
    </source>
</evidence>
<evidence type="ECO:0000256" key="4">
    <source>
        <dbReference type="ARBA" id="ARBA00023136"/>
    </source>
</evidence>
<dbReference type="Proteomes" id="UP000647339">
    <property type="component" value="Unassembled WGS sequence"/>
</dbReference>
<keyword evidence="8" id="KW-1185">Reference proteome</keyword>
<evidence type="ECO:0000256" key="1">
    <source>
        <dbReference type="ARBA" id="ARBA00022475"/>
    </source>
</evidence>
<evidence type="ECO:0000313" key="8">
    <source>
        <dbReference type="Proteomes" id="UP000647339"/>
    </source>
</evidence>
<feature type="transmembrane region" description="Helical" evidence="5">
    <location>
        <begin position="64"/>
        <end position="83"/>
    </location>
</feature>
<keyword evidence="1" id="KW-1003">Cell membrane</keyword>
<dbReference type="Gene3D" id="3.40.50.410">
    <property type="entry name" value="von Willebrand factor, type A domain"/>
    <property type="match status" value="1"/>
</dbReference>
<feature type="domain" description="VWFA" evidence="6">
    <location>
        <begin position="99"/>
        <end position="281"/>
    </location>
</feature>
<comment type="caution">
    <text evidence="7">The sequence shown here is derived from an EMBL/GenBank/DDBJ whole genome shotgun (WGS) entry which is preliminary data.</text>
</comment>
<name>A0ABQ1V5T4_9BACT</name>
<evidence type="ECO:0000259" key="6">
    <source>
        <dbReference type="PROSITE" id="PS50234"/>
    </source>
</evidence>
<keyword evidence="3 5" id="KW-1133">Transmembrane helix</keyword>
<feature type="transmembrane region" description="Helical" evidence="5">
    <location>
        <begin position="12"/>
        <end position="30"/>
    </location>
</feature>
<proteinExistence type="predicted"/>
<reference evidence="8" key="1">
    <citation type="journal article" date="2019" name="Int. J. Syst. Evol. Microbiol.">
        <title>The Global Catalogue of Microorganisms (GCM) 10K type strain sequencing project: providing services to taxonomists for standard genome sequencing and annotation.</title>
        <authorList>
            <consortium name="The Broad Institute Genomics Platform"/>
            <consortium name="The Broad Institute Genome Sequencing Center for Infectious Disease"/>
            <person name="Wu L."/>
            <person name="Ma J."/>
        </authorList>
    </citation>
    <scope>NUCLEOTIDE SEQUENCE [LARGE SCALE GENOMIC DNA]</scope>
    <source>
        <strain evidence="8">CGMCC 1.15407</strain>
    </source>
</reference>
<protein>
    <submittedName>
        <fullName evidence="7">Membrane protein</fullName>
    </submittedName>
</protein>
<evidence type="ECO:0000313" key="7">
    <source>
        <dbReference type="EMBL" id="GGF40228.1"/>
    </source>
</evidence>
<dbReference type="Pfam" id="PF00092">
    <property type="entry name" value="VWA"/>
    <property type="match status" value="1"/>
</dbReference>